<evidence type="ECO:0000313" key="2">
    <source>
        <dbReference type="Proteomes" id="UP000249986"/>
    </source>
</evidence>
<dbReference type="RefSeq" id="WP_110060500.1">
    <property type="nucleotide sequence ID" value="NZ_CATNYS010000008.1"/>
</dbReference>
<dbReference type="Proteomes" id="UP000249986">
    <property type="component" value="Unassembled WGS sequence"/>
</dbReference>
<accession>A0A2X3AGX5</accession>
<protein>
    <submittedName>
        <fullName evidence="1">Uncharacterized protein</fullName>
    </submittedName>
</protein>
<organism evidence="1 2">
    <name type="scientific">Clostridium perfringens</name>
    <dbReference type="NCBI Taxonomy" id="1502"/>
    <lineage>
        <taxon>Bacteria</taxon>
        <taxon>Bacillati</taxon>
        <taxon>Bacillota</taxon>
        <taxon>Clostridia</taxon>
        <taxon>Eubacteriales</taxon>
        <taxon>Clostridiaceae</taxon>
        <taxon>Clostridium</taxon>
    </lineage>
</organism>
<dbReference type="AlphaFoldDB" id="A0A2X3AGX5"/>
<reference evidence="1 2" key="1">
    <citation type="submission" date="2018-06" db="EMBL/GenBank/DDBJ databases">
        <authorList>
            <consortium name="Pathogen Informatics"/>
            <person name="Doyle S."/>
        </authorList>
    </citation>
    <scope>NUCLEOTIDE SEQUENCE [LARGE SCALE GENOMIC DNA]</scope>
    <source>
        <strain evidence="1 2">NCTC10719</strain>
    </source>
</reference>
<dbReference type="EMBL" id="UAWG01000025">
    <property type="protein sequence ID" value="SQB61819.1"/>
    <property type="molecule type" value="Genomic_DNA"/>
</dbReference>
<sequence length="251" mass="29938">MCESVCRLQEIKTLLNKNLKLIKISYVGIKSDNKNIRIDSLLRNFSKQAGIPNVEGFDFFDLNNAIDGIRNSNMSDDYKEFQIKRINNFKSEFYKFKRLLIIMKNARNKINDIFLRGEYNGLKFIYTSDIEEISYFNNKLNDIKKMINIETFEEGIIALMENFRYKIKDELTRHKIQENEEVVQSIEKCFDKFRSGDNYINNIKIRCNYIVDLSHEILISTNFINRLNKINIEIDDKELIKEYYKLSRLNN</sequence>
<evidence type="ECO:0000313" key="1">
    <source>
        <dbReference type="EMBL" id="SQB61819.1"/>
    </source>
</evidence>
<proteinExistence type="predicted"/>
<name>A0A2X3AGX5_CLOPF</name>
<gene>
    <name evidence="1" type="ORF">NCTC10719_03514</name>
</gene>